<dbReference type="GO" id="GO:0004622">
    <property type="term" value="F:phosphatidylcholine lysophospholipase activity"/>
    <property type="evidence" value="ECO:0007669"/>
    <property type="project" value="TreeGrafter"/>
</dbReference>
<dbReference type="Gene3D" id="3.40.50.1110">
    <property type="entry name" value="SGNH hydrolase"/>
    <property type="match status" value="1"/>
</dbReference>
<dbReference type="PANTHER" id="PTHR30383">
    <property type="entry name" value="THIOESTERASE 1/PROTEASE 1/LYSOPHOSPHOLIPASE L1"/>
    <property type="match status" value="1"/>
</dbReference>
<comment type="caution">
    <text evidence="2">The sequence shown here is derived from an EMBL/GenBank/DDBJ whole genome shotgun (WGS) entry which is preliminary data.</text>
</comment>
<dbReference type="AlphaFoldDB" id="A0A926DS43"/>
<proteinExistence type="predicted"/>
<dbReference type="Proteomes" id="UP000657006">
    <property type="component" value="Unassembled WGS sequence"/>
</dbReference>
<evidence type="ECO:0000259" key="1">
    <source>
        <dbReference type="Pfam" id="PF13472"/>
    </source>
</evidence>
<evidence type="ECO:0000313" key="2">
    <source>
        <dbReference type="EMBL" id="MBC8543586.1"/>
    </source>
</evidence>
<dbReference type="EMBL" id="JACRSQ010000010">
    <property type="protein sequence ID" value="MBC8543586.1"/>
    <property type="molecule type" value="Genomic_DNA"/>
</dbReference>
<dbReference type="InterPro" id="IPR051532">
    <property type="entry name" value="Ester_Hydrolysis_Enzymes"/>
</dbReference>
<gene>
    <name evidence="2" type="ORF">H8730_08520</name>
</gene>
<dbReference type="Pfam" id="PF13472">
    <property type="entry name" value="Lipase_GDSL_2"/>
    <property type="match status" value="1"/>
</dbReference>
<dbReference type="SUPFAM" id="SSF52266">
    <property type="entry name" value="SGNH hydrolase"/>
    <property type="match status" value="1"/>
</dbReference>
<keyword evidence="3" id="KW-1185">Reference proteome</keyword>
<dbReference type="RefSeq" id="WP_177718999.1">
    <property type="nucleotide sequence ID" value="NZ_JACRSQ010000010.1"/>
</dbReference>
<organism evidence="2 3">
    <name type="scientific">Bianquea renquensis</name>
    <dbReference type="NCBI Taxonomy" id="2763661"/>
    <lineage>
        <taxon>Bacteria</taxon>
        <taxon>Bacillati</taxon>
        <taxon>Bacillota</taxon>
        <taxon>Clostridia</taxon>
        <taxon>Eubacteriales</taxon>
        <taxon>Bianqueaceae</taxon>
        <taxon>Bianquea</taxon>
    </lineage>
</organism>
<dbReference type="InterPro" id="IPR036514">
    <property type="entry name" value="SGNH_hydro_sf"/>
</dbReference>
<name>A0A926DS43_9FIRM</name>
<protein>
    <submittedName>
        <fullName evidence="2">Lysophospholipase</fullName>
    </submittedName>
</protein>
<evidence type="ECO:0000313" key="3">
    <source>
        <dbReference type="Proteomes" id="UP000657006"/>
    </source>
</evidence>
<feature type="domain" description="SGNH hydrolase-type esterase" evidence="1">
    <location>
        <begin position="13"/>
        <end position="202"/>
    </location>
</feature>
<dbReference type="PANTHER" id="PTHR30383:SF5">
    <property type="entry name" value="SGNH HYDROLASE-TYPE ESTERASE DOMAIN-CONTAINING PROTEIN"/>
    <property type="match status" value="1"/>
</dbReference>
<reference evidence="2" key="1">
    <citation type="submission" date="2020-08" db="EMBL/GenBank/DDBJ databases">
        <title>Genome public.</title>
        <authorList>
            <person name="Liu C."/>
            <person name="Sun Q."/>
        </authorList>
    </citation>
    <scope>NUCLEOTIDE SEQUENCE</scope>
    <source>
        <strain evidence="2">NSJ-32</strain>
    </source>
</reference>
<accession>A0A926DS43</accession>
<sequence length="213" mass="24274">MKLTKGDIVLFQGDSITDGNRGRSEDPNHILGHGYACMVSARLGADYVTEKPVFVNRGVSGDNLIGMYARWQDDTIGVKPTILNILIGGNDMGWTRTATPSKFFERMYRLLLEDTLELLPGVRIILCEPFFLPLPETRIEQAAKVERVCAHLIELQQIVRRLAKEFQLTFVPFQDMFDSLARQVDSAYLVWDGVHPTMVGHEFMTRRWLETVE</sequence>
<dbReference type="InterPro" id="IPR013830">
    <property type="entry name" value="SGNH_hydro"/>
</dbReference>